<gene>
    <name evidence="1" type="ORF">CBM2612_P0085</name>
</gene>
<dbReference type="EMBL" id="LT984809">
    <property type="protein sequence ID" value="SPD48740.1"/>
    <property type="molecule type" value="Genomic_DNA"/>
</dbReference>
<name>A0A375HEP0_9BURK</name>
<accession>A0A375HEP0</accession>
<organism evidence="1">
    <name type="scientific">Cupriavidus taiwanensis</name>
    <dbReference type="NCBI Taxonomy" id="164546"/>
    <lineage>
        <taxon>Bacteria</taxon>
        <taxon>Pseudomonadati</taxon>
        <taxon>Pseudomonadota</taxon>
        <taxon>Betaproteobacteria</taxon>
        <taxon>Burkholderiales</taxon>
        <taxon>Burkholderiaceae</taxon>
        <taxon>Cupriavidus</taxon>
    </lineage>
</organism>
<evidence type="ECO:0000313" key="1">
    <source>
        <dbReference type="EMBL" id="SPD48740.1"/>
    </source>
</evidence>
<protein>
    <submittedName>
        <fullName evidence="1">Uncharacterized protein</fullName>
    </submittedName>
</protein>
<keyword evidence="1" id="KW-0614">Plasmid</keyword>
<geneLocation type="plasmid" evidence="1">
    <name>I</name>
</geneLocation>
<dbReference type="AlphaFoldDB" id="A0A375HEP0"/>
<proteinExistence type="predicted"/>
<reference evidence="1" key="1">
    <citation type="submission" date="2018-01" db="EMBL/GenBank/DDBJ databases">
        <authorList>
            <person name="Gaut B.S."/>
            <person name="Morton B.R."/>
            <person name="Clegg M.T."/>
            <person name="Duvall M.R."/>
        </authorList>
    </citation>
    <scope>NUCLEOTIDE SEQUENCE</scope>
    <source>
        <strain evidence="1">Cupriavidus taiwanensis STM 8555</strain>
    </source>
</reference>
<sequence>MWQLRPTEFFEESILSGGMDFAFGGLHQAGAIKNVRQMQFEPKA</sequence>